<comment type="caution">
    <text evidence="3">The sequence shown here is derived from an EMBL/GenBank/DDBJ whole genome shotgun (WGS) entry which is preliminary data.</text>
</comment>
<name>A0AAW0CED7_9AGAR</name>
<evidence type="ECO:0000256" key="1">
    <source>
        <dbReference type="SAM" id="Coils"/>
    </source>
</evidence>
<protein>
    <submittedName>
        <fullName evidence="3">Uncharacterized protein</fullName>
    </submittedName>
</protein>
<feature type="coiled-coil region" evidence="1">
    <location>
        <begin position="213"/>
        <end position="240"/>
    </location>
</feature>
<organism evidence="3 4">
    <name type="scientific">Paramarasmius palmivorus</name>
    <dbReference type="NCBI Taxonomy" id="297713"/>
    <lineage>
        <taxon>Eukaryota</taxon>
        <taxon>Fungi</taxon>
        <taxon>Dikarya</taxon>
        <taxon>Basidiomycota</taxon>
        <taxon>Agaricomycotina</taxon>
        <taxon>Agaricomycetes</taxon>
        <taxon>Agaricomycetidae</taxon>
        <taxon>Agaricales</taxon>
        <taxon>Marasmiineae</taxon>
        <taxon>Marasmiaceae</taxon>
        <taxon>Paramarasmius</taxon>
    </lineage>
</organism>
<evidence type="ECO:0000313" key="3">
    <source>
        <dbReference type="EMBL" id="KAK7037352.1"/>
    </source>
</evidence>
<sequence length="411" mass="47814">MENDTPNPRIDSLGQWKSKIKRQLMAAFEPPPDQQEPFESDVRQLIRRTIPLDLRRDHLNDWLKTVQEKCVSTEQERYDRCQRSLIYEFTETGKAIIRVIAKIHRTLRIPPSVTLKSFEGSPISSCLVEYLDVLNGHQEDHSIDGDGFGGGCGTMPCQRNLNIQRREEFVKIREQGVKRIMKKASTVQAAYFEAWSRVCLKEKEQHEQLAIEAQLGRREVELQQARLEGLQREFEEGKEQLKERETWLQEGEKKQHDRNVHLDFRDKSLQGREAEVRIAHREQSVSEHEKASKEEAEKLRGERHQLESLGADLQQERQRVNEIWHRFALESEMATDQSYSDGFSQPNTYCESISDKYRDDNITLESTGLSSDLEMSTPFVSFSYFPPLANADYGHNSLHPTSTQHTSRRET</sequence>
<gene>
    <name evidence="3" type="ORF">VNI00_011102</name>
</gene>
<dbReference type="AlphaFoldDB" id="A0AAW0CED7"/>
<reference evidence="3 4" key="1">
    <citation type="submission" date="2024-01" db="EMBL/GenBank/DDBJ databases">
        <title>A draft genome for a cacao thread blight-causing isolate of Paramarasmius palmivorus.</title>
        <authorList>
            <person name="Baruah I.K."/>
            <person name="Bukari Y."/>
            <person name="Amoako-Attah I."/>
            <person name="Meinhardt L.W."/>
            <person name="Bailey B.A."/>
            <person name="Cohen S.P."/>
        </authorList>
    </citation>
    <scope>NUCLEOTIDE SEQUENCE [LARGE SCALE GENOMIC DNA]</scope>
    <source>
        <strain evidence="3 4">GH-12</strain>
    </source>
</reference>
<accession>A0AAW0CED7</accession>
<evidence type="ECO:0000256" key="2">
    <source>
        <dbReference type="SAM" id="MobiDB-lite"/>
    </source>
</evidence>
<feature type="region of interest" description="Disordered" evidence="2">
    <location>
        <begin position="280"/>
        <end position="302"/>
    </location>
</feature>
<proteinExistence type="predicted"/>
<dbReference type="Proteomes" id="UP001383192">
    <property type="component" value="Unassembled WGS sequence"/>
</dbReference>
<dbReference type="EMBL" id="JAYKXP010000047">
    <property type="protein sequence ID" value="KAK7037352.1"/>
    <property type="molecule type" value="Genomic_DNA"/>
</dbReference>
<keyword evidence="4" id="KW-1185">Reference proteome</keyword>
<evidence type="ECO:0000313" key="4">
    <source>
        <dbReference type="Proteomes" id="UP001383192"/>
    </source>
</evidence>
<keyword evidence="1" id="KW-0175">Coiled coil</keyword>